<proteinExistence type="predicted"/>
<keyword evidence="3" id="KW-1185">Reference proteome</keyword>
<gene>
    <name evidence="2" type="ORF">LOKVESSMR4R_01375</name>
</gene>
<dbReference type="EMBL" id="CP021431">
    <property type="protein sequence ID" value="ARU00694.1"/>
    <property type="molecule type" value="Genomic_DNA"/>
</dbReference>
<dbReference type="KEGG" id="lvs:LOKVESSMR4R_01375"/>
<evidence type="ECO:0000313" key="3">
    <source>
        <dbReference type="Proteomes" id="UP000195273"/>
    </source>
</evidence>
<evidence type="ECO:0000313" key="2">
    <source>
        <dbReference type="EMBL" id="ARU00694.1"/>
    </source>
</evidence>
<keyword evidence="1" id="KW-0812">Transmembrane</keyword>
<dbReference type="Proteomes" id="UP000195273">
    <property type="component" value="Chromosome"/>
</dbReference>
<accession>A0A1Y0EAN8</accession>
<evidence type="ECO:0000256" key="1">
    <source>
        <dbReference type="SAM" id="Phobius"/>
    </source>
</evidence>
<keyword evidence="1" id="KW-1133">Transmembrane helix</keyword>
<reference evidence="2 3" key="1">
    <citation type="submission" date="2017-05" db="EMBL/GenBank/DDBJ databases">
        <title>Genome Sequence of Loktanella vestfoldensis Strain SMR4r Isolated from a Culture of the Diatom Skeletonema marinoi.</title>
        <authorList>
            <person name="Topel M."/>
            <person name="Pinder M.I.M."/>
            <person name="Johansson O.N."/>
            <person name="Kourtchenko O."/>
            <person name="Godhe A."/>
            <person name="Clarke A.K."/>
        </authorList>
    </citation>
    <scope>NUCLEOTIDE SEQUENCE [LARGE SCALE GENOMIC DNA]</scope>
    <source>
        <strain evidence="2 3">SMR4r</strain>
    </source>
</reference>
<dbReference type="AlphaFoldDB" id="A0A1Y0EAN8"/>
<organism evidence="2 3">
    <name type="scientific">Yoonia vestfoldensis</name>
    <dbReference type="NCBI Taxonomy" id="245188"/>
    <lineage>
        <taxon>Bacteria</taxon>
        <taxon>Pseudomonadati</taxon>
        <taxon>Pseudomonadota</taxon>
        <taxon>Alphaproteobacteria</taxon>
        <taxon>Rhodobacterales</taxon>
        <taxon>Paracoccaceae</taxon>
        <taxon>Yoonia</taxon>
    </lineage>
</organism>
<name>A0A1Y0EAN8_9RHOB</name>
<sequence length="75" mass="8932">MAIDVLGFWFLIILLMIAVFAWPSWPHTRERRFYRRDNRWRYGPSLGAALGAALIILLVWLGLLVLWWPWYSPAM</sequence>
<feature type="transmembrane region" description="Helical" evidence="1">
    <location>
        <begin position="46"/>
        <end position="70"/>
    </location>
</feature>
<feature type="transmembrane region" description="Helical" evidence="1">
    <location>
        <begin position="6"/>
        <end position="25"/>
    </location>
</feature>
<keyword evidence="1" id="KW-0472">Membrane</keyword>
<protein>
    <submittedName>
        <fullName evidence="2">Uncharacterized protein</fullName>
    </submittedName>
</protein>